<dbReference type="Gene3D" id="1.10.8.60">
    <property type="match status" value="1"/>
</dbReference>
<dbReference type="GO" id="GO:0016887">
    <property type="term" value="F:ATP hydrolysis activity"/>
    <property type="evidence" value="ECO:0007669"/>
    <property type="project" value="InterPro"/>
</dbReference>
<sequence>MDRFNDLEILIDSQYPIICIETHEEARAEDIVAGICENMGLPFFHWVATEGVTRRGEPQAVYKTKSAMEALNFVSSSSLEAVYLLKDLHCYLENSVTVRKLRDICHVFRQKRKSLILTAPNFDIPPELAKDVVFFELSLPCAEELKKLVIQVVRSVSKRRNVAVEIDVATERKLVQCLQGLTLNEAERVLTRAIVQDGKLAADDLPLILSAKKQKISQSGLIEFFPHQEKFDDIGGQNNLKDWLNLRKDAFSEEAKRFGIDPPRGVLLLGIQGCGKSLMAKGIAQAWELPLLRLDTGSLYSKFIGETESNVREAIRLAESLAPVVLWIDEIEKAFTAPSGSDADGGVSARLLGTFLSWMQEKKAPVFVVATANNISLLPPELLRKGRFDEIFFVDLPETQERAEIFRLHLQRRKRDPAAFNLQALATAAEGFSGAEIEQGIVSALYSAFSGRRKLTTDDILQELKGTRPLSLTMKEKIDQMRRWAEGRTVSAA</sequence>
<organism evidence="6 7">
    <name type="scientific">Syntrophotalea acetylenivorans</name>
    <dbReference type="NCBI Taxonomy" id="1842532"/>
    <lineage>
        <taxon>Bacteria</taxon>
        <taxon>Pseudomonadati</taxon>
        <taxon>Thermodesulfobacteriota</taxon>
        <taxon>Desulfuromonadia</taxon>
        <taxon>Desulfuromonadales</taxon>
        <taxon>Syntrophotaleaceae</taxon>
        <taxon>Syntrophotalea</taxon>
    </lineage>
</organism>
<dbReference type="EMBL" id="CP015519">
    <property type="protein sequence ID" value="APG26868.1"/>
    <property type="molecule type" value="Genomic_DNA"/>
</dbReference>
<feature type="domain" description="AAA+ ATPase" evidence="5">
    <location>
        <begin position="262"/>
        <end position="398"/>
    </location>
</feature>
<dbReference type="SMART" id="SM00382">
    <property type="entry name" value="AAA"/>
    <property type="match status" value="1"/>
</dbReference>
<gene>
    <name evidence="6" type="ORF">A7E78_02845</name>
</gene>
<evidence type="ECO:0000256" key="1">
    <source>
        <dbReference type="ARBA" id="ARBA00022741"/>
    </source>
</evidence>
<name>A0A1L3GMG3_9BACT</name>
<dbReference type="PANTHER" id="PTHR42960:SF1">
    <property type="entry name" value="YCF46 PROTEIN"/>
    <property type="match status" value="1"/>
</dbReference>
<dbReference type="CDD" id="cd19507">
    <property type="entry name" value="RecA-like_Ycf46-like"/>
    <property type="match status" value="1"/>
</dbReference>
<evidence type="ECO:0000313" key="7">
    <source>
        <dbReference type="Proteomes" id="UP000182517"/>
    </source>
</evidence>
<accession>A0A1L3GMG3</accession>
<dbReference type="InterPro" id="IPR052381">
    <property type="entry name" value="AAA_domain_protein"/>
</dbReference>
<dbReference type="OrthoDB" id="9809379at2"/>
<reference evidence="6 7" key="1">
    <citation type="journal article" date="2017" name="Genome Announc.">
        <title>Complete Genome Sequences of Two Acetylene-Fermenting Pelobacter acetylenicus Strains.</title>
        <authorList>
            <person name="Sutton J.M."/>
            <person name="Baesman S.M."/>
            <person name="Fierst J.L."/>
            <person name="Poret-Peterson A.T."/>
            <person name="Oremland R.S."/>
            <person name="Dunlap D.S."/>
            <person name="Akob D.M."/>
        </authorList>
    </citation>
    <scope>NUCLEOTIDE SEQUENCE [LARGE SCALE GENOMIC DNA]</scope>
    <source>
        <strain evidence="6 7">SFB93</strain>
    </source>
</reference>
<comment type="similarity">
    <text evidence="3">Belongs to the AAA ATPase family. Highly divergent.</text>
</comment>
<keyword evidence="1" id="KW-0547">Nucleotide-binding</keyword>
<keyword evidence="2" id="KW-0067">ATP-binding</keyword>
<protein>
    <recommendedName>
        <fullName evidence="4">Uncharacterized AAA domain-containing protein ycf46</fullName>
    </recommendedName>
</protein>
<proteinExistence type="inferred from homology"/>
<dbReference type="Gene3D" id="3.40.50.300">
    <property type="entry name" value="P-loop containing nucleotide triphosphate hydrolases"/>
    <property type="match status" value="1"/>
</dbReference>
<dbReference type="Proteomes" id="UP000182517">
    <property type="component" value="Chromosome"/>
</dbReference>
<evidence type="ECO:0000313" key="6">
    <source>
        <dbReference type="EMBL" id="APG26868.1"/>
    </source>
</evidence>
<keyword evidence="7" id="KW-1185">Reference proteome</keyword>
<evidence type="ECO:0000256" key="3">
    <source>
        <dbReference type="ARBA" id="ARBA00038088"/>
    </source>
</evidence>
<dbReference type="Pfam" id="PF00004">
    <property type="entry name" value="AAA"/>
    <property type="match status" value="1"/>
</dbReference>
<dbReference type="InterPro" id="IPR003959">
    <property type="entry name" value="ATPase_AAA_core"/>
</dbReference>
<dbReference type="SUPFAM" id="SSF52540">
    <property type="entry name" value="P-loop containing nucleoside triphosphate hydrolases"/>
    <property type="match status" value="1"/>
</dbReference>
<evidence type="ECO:0000259" key="5">
    <source>
        <dbReference type="SMART" id="SM00382"/>
    </source>
</evidence>
<dbReference type="InterPro" id="IPR003593">
    <property type="entry name" value="AAA+_ATPase"/>
</dbReference>
<dbReference type="AlphaFoldDB" id="A0A1L3GMG3"/>
<evidence type="ECO:0000256" key="4">
    <source>
        <dbReference type="ARBA" id="ARBA00040480"/>
    </source>
</evidence>
<dbReference type="GO" id="GO:0005524">
    <property type="term" value="F:ATP binding"/>
    <property type="evidence" value="ECO:0007669"/>
    <property type="project" value="UniProtKB-KW"/>
</dbReference>
<dbReference type="KEGG" id="pef:A7E78_02845"/>
<dbReference type="RefSeq" id="WP_072282829.1">
    <property type="nucleotide sequence ID" value="NZ_CP015519.1"/>
</dbReference>
<dbReference type="InterPro" id="IPR027417">
    <property type="entry name" value="P-loop_NTPase"/>
</dbReference>
<dbReference type="STRING" id="1842532.A7E78_02845"/>
<evidence type="ECO:0000256" key="2">
    <source>
        <dbReference type="ARBA" id="ARBA00022840"/>
    </source>
</evidence>
<dbReference type="PANTHER" id="PTHR42960">
    <property type="entry name" value="YCF46 PROTEIN"/>
    <property type="match status" value="1"/>
</dbReference>